<evidence type="ECO:0008006" key="4">
    <source>
        <dbReference type="Google" id="ProtNLM"/>
    </source>
</evidence>
<feature type="signal peptide" evidence="1">
    <location>
        <begin position="1"/>
        <end position="18"/>
    </location>
</feature>
<evidence type="ECO:0000313" key="2">
    <source>
        <dbReference type="EMBL" id="RDL34416.1"/>
    </source>
</evidence>
<dbReference type="EMBL" id="NPIC01000007">
    <property type="protein sequence ID" value="RDL34416.1"/>
    <property type="molecule type" value="Genomic_DNA"/>
</dbReference>
<reference evidence="2 3" key="1">
    <citation type="journal article" date="2018" name="IMA Fungus">
        <title>IMA Genome-F 9: Draft genome sequence of Annulohypoxylon stygium, Aspergillus mulundensis, Berkeleyomyces basicola (syn. Thielaviopsis basicola), Ceratocystis smalleyi, two Cercospora beticola strains, Coleophoma cylindrospora, Fusarium fracticaudum, Phialophora cf. hyalina, and Morchella septimelata.</title>
        <authorList>
            <person name="Wingfield B.D."/>
            <person name="Bills G.F."/>
            <person name="Dong Y."/>
            <person name="Huang W."/>
            <person name="Nel W.J."/>
            <person name="Swalarsk-Parry B.S."/>
            <person name="Vaghefi N."/>
            <person name="Wilken P.M."/>
            <person name="An Z."/>
            <person name="de Beer Z.W."/>
            <person name="De Vos L."/>
            <person name="Chen L."/>
            <person name="Duong T.A."/>
            <person name="Gao Y."/>
            <person name="Hammerbacher A."/>
            <person name="Kikkert J.R."/>
            <person name="Li Y."/>
            <person name="Li H."/>
            <person name="Li K."/>
            <person name="Li Q."/>
            <person name="Liu X."/>
            <person name="Ma X."/>
            <person name="Naidoo K."/>
            <person name="Pethybridge S.J."/>
            <person name="Sun J."/>
            <person name="Steenkamp E.T."/>
            <person name="van der Nest M.A."/>
            <person name="van Wyk S."/>
            <person name="Wingfield M.J."/>
            <person name="Xiong C."/>
            <person name="Yue Q."/>
            <person name="Zhang X."/>
        </authorList>
    </citation>
    <scope>NUCLEOTIDE SEQUENCE [LARGE SCALE GENOMIC DNA]</scope>
    <source>
        <strain evidence="2 3">BP 5553</strain>
    </source>
</reference>
<gene>
    <name evidence="2" type="ORF">BP5553_07544</name>
</gene>
<keyword evidence="3" id="KW-1185">Reference proteome</keyword>
<keyword evidence="1" id="KW-0732">Signal</keyword>
<organism evidence="2 3">
    <name type="scientific">Venustampulla echinocandica</name>
    <dbReference type="NCBI Taxonomy" id="2656787"/>
    <lineage>
        <taxon>Eukaryota</taxon>
        <taxon>Fungi</taxon>
        <taxon>Dikarya</taxon>
        <taxon>Ascomycota</taxon>
        <taxon>Pezizomycotina</taxon>
        <taxon>Leotiomycetes</taxon>
        <taxon>Helotiales</taxon>
        <taxon>Pleuroascaceae</taxon>
        <taxon>Venustampulla</taxon>
    </lineage>
</organism>
<feature type="chain" id="PRO_5016810557" description="CBM1 domain-containing protein" evidence="1">
    <location>
        <begin position="19"/>
        <end position="85"/>
    </location>
</feature>
<sequence length="85" mass="8886">MQFFKISALSALFVLAAANPIANPVAIAEPNPVAAAQSPAQTTVAPCSFGAWRCNGKRIEQCNNGWKLSAICGGNCYFTNGSPHC</sequence>
<dbReference type="RefSeq" id="XP_031867398.1">
    <property type="nucleotide sequence ID" value="XM_032016167.1"/>
</dbReference>
<name>A0A370TGU1_9HELO</name>
<evidence type="ECO:0000256" key="1">
    <source>
        <dbReference type="SAM" id="SignalP"/>
    </source>
</evidence>
<dbReference type="Proteomes" id="UP000254866">
    <property type="component" value="Unassembled WGS sequence"/>
</dbReference>
<comment type="caution">
    <text evidence="2">The sequence shown here is derived from an EMBL/GenBank/DDBJ whole genome shotgun (WGS) entry which is preliminary data.</text>
</comment>
<proteinExistence type="predicted"/>
<dbReference type="GeneID" id="43600393"/>
<evidence type="ECO:0000313" key="3">
    <source>
        <dbReference type="Proteomes" id="UP000254866"/>
    </source>
</evidence>
<protein>
    <recommendedName>
        <fullName evidence="4">CBM1 domain-containing protein</fullName>
    </recommendedName>
</protein>
<accession>A0A370TGU1</accession>
<dbReference type="AlphaFoldDB" id="A0A370TGU1"/>